<gene>
    <name evidence="1" type="ORF">TS85_11505</name>
</gene>
<dbReference type="Pfam" id="PF07505">
    <property type="entry name" value="DUF5131"/>
    <property type="match status" value="1"/>
</dbReference>
<dbReference type="KEGG" id="sphi:TS85_11505"/>
<dbReference type="AlphaFoldDB" id="A0A7U4J8R5"/>
<reference evidence="1 2" key="1">
    <citation type="journal article" date="2015" name="Int. J. Syst. Evol. Microbiol.">
        <title>Sphingomonas hengshuiensis sp. nov., isolated from lake wetland.</title>
        <authorList>
            <person name="Wei S."/>
            <person name="Wang T."/>
            <person name="Liu H."/>
            <person name="Zhang C."/>
            <person name="Guo J."/>
            <person name="Wang Q."/>
            <person name="Liang K."/>
            <person name="Zhang Z."/>
        </authorList>
    </citation>
    <scope>NUCLEOTIDE SEQUENCE [LARGE SCALE GENOMIC DNA]</scope>
    <source>
        <strain evidence="1 2">WHSC-8</strain>
    </source>
</reference>
<evidence type="ECO:0008006" key="3">
    <source>
        <dbReference type="Google" id="ProtNLM"/>
    </source>
</evidence>
<dbReference type="OrthoDB" id="9787478at2"/>
<dbReference type="Proteomes" id="UP000032300">
    <property type="component" value="Chromosome"/>
</dbReference>
<keyword evidence="2" id="KW-1185">Reference proteome</keyword>
<protein>
    <recommendedName>
        <fullName evidence="3">Phage Gp37/Gp68 family protein</fullName>
    </recommendedName>
</protein>
<reference evidence="1 2" key="2">
    <citation type="submission" date="2015-02" db="EMBL/GenBank/DDBJ databases">
        <title>The complete genome of Sphingomonas hengshuiensis sp. WHSC-8 isolated from soil of Hengshui Lake.</title>
        <authorList>
            <person name="Wei S."/>
            <person name="Guo J."/>
            <person name="Su C."/>
            <person name="Wu R."/>
            <person name="Zhang Z."/>
            <person name="Liang K."/>
            <person name="Li H."/>
            <person name="Wang T."/>
            <person name="Liu H."/>
            <person name="Zhang C."/>
            <person name="Li Z."/>
            <person name="Wang Q."/>
            <person name="Meng J."/>
        </authorList>
    </citation>
    <scope>NUCLEOTIDE SEQUENCE [LARGE SCALE GENOMIC DNA]</scope>
    <source>
        <strain evidence="1 2">WHSC-8</strain>
    </source>
</reference>
<evidence type="ECO:0000313" key="1">
    <source>
        <dbReference type="EMBL" id="AJP72278.1"/>
    </source>
</evidence>
<name>A0A7U4J8R5_9SPHN</name>
<dbReference type="RefSeq" id="WP_044332269.1">
    <property type="nucleotide sequence ID" value="NZ_CP010836.1"/>
</dbReference>
<organism evidence="1 2">
    <name type="scientific">Sphingomonas hengshuiensis</name>
    <dbReference type="NCBI Taxonomy" id="1609977"/>
    <lineage>
        <taxon>Bacteria</taxon>
        <taxon>Pseudomonadati</taxon>
        <taxon>Pseudomonadota</taxon>
        <taxon>Alphaproteobacteria</taxon>
        <taxon>Sphingomonadales</taxon>
        <taxon>Sphingomonadaceae</taxon>
        <taxon>Sphingomonas</taxon>
    </lineage>
</organism>
<sequence length="344" mass="38798">MADGTKIEWTDATVNAVNGCTVLSPGCKRCYAMRQAHRFEARRGLTQHTAGGMVWTGEVRLNEKALLQPLAWKRPRRIFWNAHGDLFHENVPDAWIDKVFAVCALTPQHQHQILTKRSARMRAYLSDPRMPQRVALVCFDMNRAGLVKFSALFAALGDRERDEDAEFVPIPLANVWLGVSVEDQRRADDRIPDLLATPGAVRFLSVEPLLGPVDLDIFPVFGPSRERLLHWVIVGGESGHGARPMHPAWVRSLRDQCADADVPFFFKQWGEWLPWEPGCPPEWQSQSGLREDHHALFPDDIDADPKWDDGIWAVPDHDHFAFQRVGKKAAGRMLDGATHDGMPA</sequence>
<dbReference type="EMBL" id="CP010836">
    <property type="protein sequence ID" value="AJP72278.1"/>
    <property type="molecule type" value="Genomic_DNA"/>
</dbReference>
<evidence type="ECO:0000313" key="2">
    <source>
        <dbReference type="Proteomes" id="UP000032300"/>
    </source>
</evidence>
<proteinExistence type="predicted"/>
<accession>A0A7U4J8R5</accession>
<dbReference type="InterPro" id="IPR011101">
    <property type="entry name" value="DUF5131"/>
</dbReference>